<dbReference type="RefSeq" id="WP_135281216.1">
    <property type="nucleotide sequence ID" value="NZ_SRIO01000004.1"/>
</dbReference>
<accession>A0A4Z0FA78</accession>
<organism evidence="1 2">
    <name type="scientific">Candidatus Macondimonas diazotrophica</name>
    <dbReference type="NCBI Taxonomy" id="2305248"/>
    <lineage>
        <taxon>Bacteria</taxon>
        <taxon>Pseudomonadati</taxon>
        <taxon>Pseudomonadota</taxon>
        <taxon>Gammaproteobacteria</taxon>
        <taxon>Chromatiales</taxon>
        <taxon>Ectothiorhodospiraceae</taxon>
        <taxon>Candidatus Macondimonas</taxon>
    </lineage>
</organism>
<keyword evidence="2" id="KW-1185">Reference proteome</keyword>
<name>A0A4Z0FA78_9GAMM</name>
<proteinExistence type="predicted"/>
<evidence type="ECO:0000313" key="1">
    <source>
        <dbReference type="EMBL" id="TFZ83336.1"/>
    </source>
</evidence>
<dbReference type="Proteomes" id="UP000297890">
    <property type="component" value="Unassembled WGS sequence"/>
</dbReference>
<sequence>MRHVEPLDRLGQLLRRERSQQGHVGDQIDGIVSVRGHRFFEHRRIDRAVCDRLTGLGGCTERCPCTMARHADPRTIIPVAMFIASLIIFG</sequence>
<gene>
    <name evidence="1" type="ORF">E4680_04610</name>
</gene>
<comment type="caution">
    <text evidence="1">The sequence shown here is derived from an EMBL/GenBank/DDBJ whole genome shotgun (WGS) entry which is preliminary data.</text>
</comment>
<reference evidence="1 2" key="1">
    <citation type="journal article" date="2019" name="ISME J.">
        <title>Candidatus Macondimonas diazotrophica, a novel gammaproteobacterial genus dominating crude-oil-contaminated coastal sediments.</title>
        <authorList>
            <person name="Karthikeyan S."/>
            <person name="Konstantinidis K."/>
        </authorList>
    </citation>
    <scope>NUCLEOTIDE SEQUENCE [LARGE SCALE GENOMIC DNA]</scope>
    <source>
        <strain evidence="1 2">KTK01</strain>
    </source>
</reference>
<protein>
    <submittedName>
        <fullName evidence="1">Uncharacterized protein</fullName>
    </submittedName>
</protein>
<dbReference type="AlphaFoldDB" id="A0A4Z0FA78"/>
<dbReference type="EMBL" id="SRIO01000004">
    <property type="protein sequence ID" value="TFZ83336.1"/>
    <property type="molecule type" value="Genomic_DNA"/>
</dbReference>
<evidence type="ECO:0000313" key="2">
    <source>
        <dbReference type="Proteomes" id="UP000297890"/>
    </source>
</evidence>